<dbReference type="PROSITE" id="PS50294">
    <property type="entry name" value="WD_REPEATS_REGION"/>
    <property type="match status" value="1"/>
</dbReference>
<feature type="repeat" description="WD" evidence="3">
    <location>
        <begin position="159"/>
        <end position="200"/>
    </location>
</feature>
<dbReference type="PROSITE" id="PS00678">
    <property type="entry name" value="WD_REPEATS_1"/>
    <property type="match status" value="1"/>
</dbReference>
<dbReference type="AlphaFoldDB" id="A0A9X3ASS4"/>
<evidence type="ECO:0000256" key="1">
    <source>
        <dbReference type="ARBA" id="ARBA00022574"/>
    </source>
</evidence>
<dbReference type="InterPro" id="IPR015943">
    <property type="entry name" value="WD40/YVTN_repeat-like_dom_sf"/>
</dbReference>
<evidence type="ECO:0000313" key="5">
    <source>
        <dbReference type="EMBL" id="MCT7359298.1"/>
    </source>
</evidence>
<keyword evidence="6" id="KW-1185">Reference proteome</keyword>
<dbReference type="Gene3D" id="2.130.10.10">
    <property type="entry name" value="YVTN repeat-like/Quinoprotein amine dehydrogenase"/>
    <property type="match status" value="2"/>
</dbReference>
<reference evidence="5" key="1">
    <citation type="journal article" date="2022" name="Front. Microbiol.">
        <title>Genome-based taxonomic rearrangement of Oceanobacter-related bacteria including the description of Thalassolituus hydrocarbonoclasticus sp. nov. and Thalassolituus pacificus sp. nov. and emended description of the genus Thalassolituus.</title>
        <authorList>
            <person name="Dong C."/>
            <person name="Wei L."/>
            <person name="Wang J."/>
            <person name="Lai Q."/>
            <person name="Huang Z."/>
            <person name="Shao Z."/>
        </authorList>
    </citation>
    <scope>NUCLEOTIDE SEQUENCE</scope>
    <source>
        <strain evidence="5">59MF3M-4</strain>
    </source>
</reference>
<dbReference type="Pfam" id="PF13360">
    <property type="entry name" value="PQQ_2"/>
    <property type="match status" value="1"/>
</dbReference>
<evidence type="ECO:0000256" key="3">
    <source>
        <dbReference type="PROSITE-ProRule" id="PRU00221"/>
    </source>
</evidence>
<dbReference type="PROSITE" id="PS51257">
    <property type="entry name" value="PROKAR_LIPOPROTEIN"/>
    <property type="match status" value="1"/>
</dbReference>
<evidence type="ECO:0000313" key="6">
    <source>
        <dbReference type="Proteomes" id="UP001147830"/>
    </source>
</evidence>
<dbReference type="RefSeq" id="WP_260976166.1">
    <property type="nucleotide sequence ID" value="NZ_JAOANI010000015.1"/>
</dbReference>
<dbReference type="PANTHER" id="PTHR19879">
    <property type="entry name" value="TRANSCRIPTION INITIATION FACTOR TFIID"/>
    <property type="match status" value="1"/>
</dbReference>
<dbReference type="EMBL" id="JAOANI010000015">
    <property type="protein sequence ID" value="MCT7359298.1"/>
    <property type="molecule type" value="Genomic_DNA"/>
</dbReference>
<accession>A0A9X3ASS4</accession>
<dbReference type="SMART" id="SM00320">
    <property type="entry name" value="WD40"/>
    <property type="match status" value="6"/>
</dbReference>
<dbReference type="SUPFAM" id="SSF50978">
    <property type="entry name" value="WD40 repeat-like"/>
    <property type="match status" value="1"/>
</dbReference>
<evidence type="ECO:0000259" key="4">
    <source>
        <dbReference type="Pfam" id="PF13360"/>
    </source>
</evidence>
<dbReference type="PANTHER" id="PTHR19879:SF9">
    <property type="entry name" value="TRANSCRIPTION INITIATION FACTOR TFIID SUBUNIT 5"/>
    <property type="match status" value="1"/>
</dbReference>
<evidence type="ECO:0000256" key="2">
    <source>
        <dbReference type="ARBA" id="ARBA00022737"/>
    </source>
</evidence>
<sequence length="322" mass="35534">MIQRLQHVRAVLLFPLTLLLSGCDDAKAPADVREVSRQGAYSMNFSANGNELMVGSLHHGGSLWSINPAERLFDWNHKAEGYSNITSSAFSPEGNFVATTDNRTIVLWARDSGEAVWFWNSPGDIEDIALTSNGNYALLAMADYTATLFDIKNGGIRLRLAHDGIVYDVSVSDNSLLAASASDDLNARIWNLENGKLLHQLKHNNQVKTAQLSADGRLLFTSALNESGKIWDVASGRLLQQIDRTRGHYSAARFSANNSQLLTGNSSGQIELWNTADGQRSHIWRASPRDTWVSNNVLVEDVAFHNNEWLAAGSNGMLYFLR</sequence>
<organism evidence="5 6">
    <name type="scientific">Thalassolituus pacificus</name>
    <dbReference type="NCBI Taxonomy" id="2975440"/>
    <lineage>
        <taxon>Bacteria</taxon>
        <taxon>Pseudomonadati</taxon>
        <taxon>Pseudomonadota</taxon>
        <taxon>Gammaproteobacteria</taxon>
        <taxon>Oceanospirillales</taxon>
        <taxon>Oceanospirillaceae</taxon>
        <taxon>Thalassolituus</taxon>
    </lineage>
</organism>
<name>A0A9X3ASS4_9GAMM</name>
<comment type="caution">
    <text evidence="5">The sequence shown here is derived from an EMBL/GenBank/DDBJ whole genome shotgun (WGS) entry which is preliminary data.</text>
</comment>
<proteinExistence type="predicted"/>
<keyword evidence="1 3" id="KW-0853">WD repeat</keyword>
<dbReference type="InterPro" id="IPR036322">
    <property type="entry name" value="WD40_repeat_dom_sf"/>
</dbReference>
<reference evidence="5" key="2">
    <citation type="submission" date="2022-08" db="EMBL/GenBank/DDBJ databases">
        <authorList>
            <person name="Dong C."/>
        </authorList>
    </citation>
    <scope>NUCLEOTIDE SEQUENCE</scope>
    <source>
        <strain evidence="5">59MF3M-4</strain>
    </source>
</reference>
<feature type="repeat" description="WD" evidence="3">
    <location>
        <begin position="200"/>
        <end position="241"/>
    </location>
</feature>
<gene>
    <name evidence="5" type="ORF">NYR02_09715</name>
</gene>
<dbReference type="PROSITE" id="PS50082">
    <property type="entry name" value="WD_REPEATS_2"/>
    <property type="match status" value="2"/>
</dbReference>
<dbReference type="InterPro" id="IPR019775">
    <property type="entry name" value="WD40_repeat_CS"/>
</dbReference>
<protein>
    <submittedName>
        <fullName evidence="5">PQQ-binding-like beta-propeller repeat protein</fullName>
    </submittedName>
</protein>
<keyword evidence="2" id="KW-0677">Repeat</keyword>
<dbReference type="InterPro" id="IPR002372">
    <property type="entry name" value="PQQ_rpt_dom"/>
</dbReference>
<feature type="domain" description="Pyrrolo-quinoline quinone repeat" evidence="4">
    <location>
        <begin position="60"/>
        <end position="281"/>
    </location>
</feature>
<dbReference type="InterPro" id="IPR001680">
    <property type="entry name" value="WD40_rpt"/>
</dbReference>
<dbReference type="Proteomes" id="UP001147830">
    <property type="component" value="Unassembled WGS sequence"/>
</dbReference>